<evidence type="ECO:0000313" key="1">
    <source>
        <dbReference type="EMBL" id="JAD18390.1"/>
    </source>
</evidence>
<sequence length="26" mass="2889">MTKSNGDICEGLCSSWVLQNNMFPLT</sequence>
<organism evidence="1">
    <name type="scientific">Arundo donax</name>
    <name type="common">Giant reed</name>
    <name type="synonym">Donax arundinaceus</name>
    <dbReference type="NCBI Taxonomy" id="35708"/>
    <lineage>
        <taxon>Eukaryota</taxon>
        <taxon>Viridiplantae</taxon>
        <taxon>Streptophyta</taxon>
        <taxon>Embryophyta</taxon>
        <taxon>Tracheophyta</taxon>
        <taxon>Spermatophyta</taxon>
        <taxon>Magnoliopsida</taxon>
        <taxon>Liliopsida</taxon>
        <taxon>Poales</taxon>
        <taxon>Poaceae</taxon>
        <taxon>PACMAD clade</taxon>
        <taxon>Arundinoideae</taxon>
        <taxon>Arundineae</taxon>
        <taxon>Arundo</taxon>
    </lineage>
</organism>
<accession>A0A0A8Y0E7</accession>
<dbReference type="EMBL" id="GBRH01279505">
    <property type="protein sequence ID" value="JAD18390.1"/>
    <property type="molecule type" value="Transcribed_RNA"/>
</dbReference>
<reference evidence="1" key="2">
    <citation type="journal article" date="2015" name="Data Brief">
        <title>Shoot transcriptome of the giant reed, Arundo donax.</title>
        <authorList>
            <person name="Barrero R.A."/>
            <person name="Guerrero F.D."/>
            <person name="Moolhuijzen P."/>
            <person name="Goolsby J.A."/>
            <person name="Tidwell J."/>
            <person name="Bellgard S.E."/>
            <person name="Bellgard M.I."/>
        </authorList>
    </citation>
    <scope>NUCLEOTIDE SEQUENCE</scope>
    <source>
        <tissue evidence="1">Shoot tissue taken approximately 20 cm above the soil surface</tissue>
    </source>
</reference>
<reference evidence="1" key="1">
    <citation type="submission" date="2014-09" db="EMBL/GenBank/DDBJ databases">
        <authorList>
            <person name="Magalhaes I.L.F."/>
            <person name="Oliveira U."/>
            <person name="Santos F.R."/>
            <person name="Vidigal T.H.D.A."/>
            <person name="Brescovit A.D."/>
            <person name="Santos A.J."/>
        </authorList>
    </citation>
    <scope>NUCLEOTIDE SEQUENCE</scope>
    <source>
        <tissue evidence="1">Shoot tissue taken approximately 20 cm above the soil surface</tissue>
    </source>
</reference>
<dbReference type="AlphaFoldDB" id="A0A0A8Y0E7"/>
<protein>
    <submittedName>
        <fullName evidence="1">Uncharacterized protein</fullName>
    </submittedName>
</protein>
<proteinExistence type="predicted"/>
<name>A0A0A8Y0E7_ARUDO</name>